<comment type="caution">
    <text evidence="1">The sequence shown here is derived from an EMBL/GenBank/DDBJ whole genome shotgun (WGS) entry which is preliminary data.</text>
</comment>
<evidence type="ECO:0000313" key="2">
    <source>
        <dbReference type="Proteomes" id="UP001208567"/>
    </source>
</evidence>
<dbReference type="Proteomes" id="UP001208567">
    <property type="component" value="Unassembled WGS sequence"/>
</dbReference>
<organism evidence="1 2">
    <name type="scientific">Clostridium omnivorum</name>
    <dbReference type="NCBI Taxonomy" id="1604902"/>
    <lineage>
        <taxon>Bacteria</taxon>
        <taxon>Bacillati</taxon>
        <taxon>Bacillota</taxon>
        <taxon>Clostridia</taxon>
        <taxon>Eubacteriales</taxon>
        <taxon>Clostridiaceae</taxon>
        <taxon>Clostridium</taxon>
    </lineage>
</organism>
<accession>A0ABQ5NAM6</accession>
<keyword evidence="2" id="KW-1185">Reference proteome</keyword>
<dbReference type="RefSeq" id="WP_264851571.1">
    <property type="nucleotide sequence ID" value="NZ_BRXR01000001.1"/>
</dbReference>
<evidence type="ECO:0000313" key="1">
    <source>
        <dbReference type="EMBL" id="GLC32268.1"/>
    </source>
</evidence>
<reference evidence="1 2" key="1">
    <citation type="journal article" date="2024" name="Int. J. Syst. Evol. Microbiol.">
        <title>Clostridium omnivorum sp. nov., isolated from anoxic soil under the treatment of reductive soil disinfestation.</title>
        <authorList>
            <person name="Ueki A."/>
            <person name="Tonouchi A."/>
            <person name="Kaku N."/>
            <person name="Honma S."/>
            <person name="Ueki K."/>
        </authorList>
    </citation>
    <scope>NUCLEOTIDE SEQUENCE [LARGE SCALE GENOMIC DNA]</scope>
    <source>
        <strain evidence="1 2">E14</strain>
    </source>
</reference>
<gene>
    <name evidence="1" type="ORF">bsdE14_36780</name>
</gene>
<protein>
    <submittedName>
        <fullName evidence="1">Uncharacterized protein</fullName>
    </submittedName>
</protein>
<sequence length="81" mass="9449">MRKLYYCEECKRVLDDDKKCSFCNSESVKELNIGAPVNVVGSKLKGKILKISESNVRLLIRDESNNKFIKEYEHNKLRKVI</sequence>
<proteinExistence type="predicted"/>
<name>A0ABQ5NAM6_9CLOT</name>
<dbReference type="EMBL" id="BRXR01000001">
    <property type="protein sequence ID" value="GLC32268.1"/>
    <property type="molecule type" value="Genomic_DNA"/>
</dbReference>